<organism evidence="1 2">
    <name type="scientific">Golovinomyces cichoracearum</name>
    <dbReference type="NCBI Taxonomy" id="62708"/>
    <lineage>
        <taxon>Eukaryota</taxon>
        <taxon>Fungi</taxon>
        <taxon>Dikarya</taxon>
        <taxon>Ascomycota</taxon>
        <taxon>Pezizomycotina</taxon>
        <taxon>Leotiomycetes</taxon>
        <taxon>Erysiphales</taxon>
        <taxon>Erysiphaceae</taxon>
        <taxon>Golovinomyces</taxon>
    </lineage>
</organism>
<reference evidence="1 2" key="1">
    <citation type="journal article" date="2018" name="BMC Genomics">
        <title>Comparative genome analyses reveal sequence features reflecting distinct modes of host-adaptation between dicot and monocot powdery mildew.</title>
        <authorList>
            <person name="Wu Y."/>
            <person name="Ma X."/>
            <person name="Pan Z."/>
            <person name="Kale S.D."/>
            <person name="Song Y."/>
            <person name="King H."/>
            <person name="Zhang Q."/>
            <person name="Presley C."/>
            <person name="Deng X."/>
            <person name="Wei C.I."/>
            <person name="Xiao S."/>
        </authorList>
    </citation>
    <scope>NUCLEOTIDE SEQUENCE [LARGE SCALE GENOMIC DNA]</scope>
    <source>
        <strain evidence="1">UMSG3</strain>
    </source>
</reference>
<accession>A0A420IBT1</accession>
<evidence type="ECO:0000313" key="1">
    <source>
        <dbReference type="EMBL" id="RKF72010.1"/>
    </source>
</evidence>
<proteinExistence type="predicted"/>
<evidence type="ECO:0000313" key="2">
    <source>
        <dbReference type="Proteomes" id="UP000283383"/>
    </source>
</evidence>
<comment type="caution">
    <text evidence="1">The sequence shown here is derived from an EMBL/GenBank/DDBJ whole genome shotgun (WGS) entry which is preliminary data.</text>
</comment>
<dbReference type="EMBL" id="MCBQ01009952">
    <property type="protein sequence ID" value="RKF72010.1"/>
    <property type="molecule type" value="Genomic_DNA"/>
</dbReference>
<gene>
    <name evidence="1" type="ORF">GcM3_099011b</name>
</gene>
<dbReference type="AlphaFoldDB" id="A0A420IBT1"/>
<sequence length="71" mass="7773">MNRKDFSHGNEVEICSLSMPSTAEIAHLSLEHLSTQEKSIMTRVSATERDTLGGLTRGQRVHSGFSSIDIA</sequence>
<dbReference type="Proteomes" id="UP000283383">
    <property type="component" value="Unassembled WGS sequence"/>
</dbReference>
<keyword evidence="2" id="KW-1185">Reference proteome</keyword>
<protein>
    <submittedName>
        <fullName evidence="1">Uncharacterized protein</fullName>
    </submittedName>
</protein>
<name>A0A420IBT1_9PEZI</name>